<dbReference type="Pfam" id="PF04675">
    <property type="entry name" value="DNA_ligase_A_N"/>
    <property type="match status" value="1"/>
</dbReference>
<dbReference type="Gene3D" id="3.30.470.30">
    <property type="entry name" value="DNA ligase/mRNA capping enzyme"/>
    <property type="match status" value="1"/>
</dbReference>
<evidence type="ECO:0000256" key="10">
    <source>
        <dbReference type="ARBA" id="ARBA00023172"/>
    </source>
</evidence>
<evidence type="ECO:0000313" key="14">
    <source>
        <dbReference type="EMBL" id="AKS41388.1"/>
    </source>
</evidence>
<organism evidence="14 15">
    <name type="scientific">Wenzhouxiangella marina</name>
    <dbReference type="NCBI Taxonomy" id="1579979"/>
    <lineage>
        <taxon>Bacteria</taxon>
        <taxon>Pseudomonadati</taxon>
        <taxon>Pseudomonadota</taxon>
        <taxon>Gammaproteobacteria</taxon>
        <taxon>Chromatiales</taxon>
        <taxon>Wenzhouxiangellaceae</taxon>
        <taxon>Wenzhouxiangella</taxon>
    </lineage>
</organism>
<dbReference type="InterPro" id="IPR012308">
    <property type="entry name" value="DNA_ligase_ATP-dep_N"/>
</dbReference>
<sequence>MKRFARLFEQLDRTTATQAKVAHLVDYFREAPAADAAWAVHFLTGRRLKRLVKTSELRAWTAEASGLDDWLVEESYQHVGDLAETMHLLLPPAADRGEAPALSDLVEDSIKPLASMETEQRKEAVRTLWRQFDGTERFMLNKLLTGGFRVGVSKRLVTRALAELAGVDSSLVAHRLMGRWQASAEFFERLIAGASDRDFDRSTPYPFFLASPLTEEPAALGPPEDWQAEWKWDGIRAQLIRREARTFIWSRGEERMDGRFPELEAAAEALPDGTVLDGEIMAWRDGQPLPFNVLQTRIGRKKPGKTTLAKAPVALLVYDCLEADGKDLRERDLAERLTALDGILADVASPLLRSEAVDFEHWDALPELQASARERGVEGLMLKRLNSPYRVGRKRGDWWKWKVEPYTFDGVLLYAQPGHGRRSNLFTDYTFAVHHGDELVPVAKAYSGLTQKEIDRLDRWIRANTRERFGPVRSVEPVQVFELAFEGISPSPRHKSGIALRFPRIHRWREDLSVEQADRLDDLKRLLPDPASS</sequence>
<evidence type="ECO:0000256" key="2">
    <source>
        <dbReference type="ARBA" id="ARBA00022598"/>
    </source>
</evidence>
<dbReference type="GO" id="GO:0006281">
    <property type="term" value="P:DNA repair"/>
    <property type="evidence" value="ECO:0007669"/>
    <property type="project" value="UniProtKB-KW"/>
</dbReference>
<keyword evidence="12" id="KW-0131">Cell cycle</keyword>
<keyword evidence="5" id="KW-0479">Metal-binding</keyword>
<keyword evidence="8" id="KW-0067">ATP-binding</keyword>
<gene>
    <name evidence="14" type="ORF">WM2015_1011</name>
</gene>
<dbReference type="InterPro" id="IPR036599">
    <property type="entry name" value="DNA_ligase_N_sf"/>
</dbReference>
<dbReference type="OrthoDB" id="9767858at2"/>
<dbReference type="Pfam" id="PF04679">
    <property type="entry name" value="DNA_ligase_A_C"/>
    <property type="match status" value="1"/>
</dbReference>
<evidence type="ECO:0000313" key="15">
    <source>
        <dbReference type="Proteomes" id="UP000066624"/>
    </source>
</evidence>
<keyword evidence="2 14" id="KW-0436">Ligase</keyword>
<evidence type="ECO:0000256" key="8">
    <source>
        <dbReference type="ARBA" id="ARBA00022840"/>
    </source>
</evidence>
<dbReference type="InterPro" id="IPR012310">
    <property type="entry name" value="DNA_ligase_ATP-dep_cent"/>
</dbReference>
<dbReference type="EC" id="6.5.1.1" evidence="1"/>
<keyword evidence="15" id="KW-1185">Reference proteome</keyword>
<evidence type="ECO:0000256" key="7">
    <source>
        <dbReference type="ARBA" id="ARBA00022763"/>
    </source>
</evidence>
<evidence type="ECO:0000256" key="3">
    <source>
        <dbReference type="ARBA" id="ARBA00022618"/>
    </source>
</evidence>
<dbReference type="GO" id="GO:0006260">
    <property type="term" value="P:DNA replication"/>
    <property type="evidence" value="ECO:0007669"/>
    <property type="project" value="UniProtKB-KW"/>
</dbReference>
<dbReference type="GO" id="GO:0006310">
    <property type="term" value="P:DNA recombination"/>
    <property type="evidence" value="ECO:0007669"/>
    <property type="project" value="UniProtKB-KW"/>
</dbReference>
<keyword evidence="9" id="KW-0460">Magnesium</keyword>
<dbReference type="GO" id="GO:0003910">
    <property type="term" value="F:DNA ligase (ATP) activity"/>
    <property type="evidence" value="ECO:0007669"/>
    <property type="project" value="UniProtKB-EC"/>
</dbReference>
<dbReference type="NCBIfam" id="TIGR04120">
    <property type="entry name" value="DNA_lig_bact"/>
    <property type="match status" value="1"/>
</dbReference>
<dbReference type="GO" id="GO:0005524">
    <property type="term" value="F:ATP binding"/>
    <property type="evidence" value="ECO:0007669"/>
    <property type="project" value="UniProtKB-KW"/>
</dbReference>
<dbReference type="GO" id="GO:0051301">
    <property type="term" value="P:cell division"/>
    <property type="evidence" value="ECO:0007669"/>
    <property type="project" value="UniProtKB-KW"/>
</dbReference>
<evidence type="ECO:0000256" key="9">
    <source>
        <dbReference type="ARBA" id="ARBA00022842"/>
    </source>
</evidence>
<dbReference type="PROSITE" id="PS50160">
    <property type="entry name" value="DNA_LIGASE_A3"/>
    <property type="match status" value="1"/>
</dbReference>
<dbReference type="Pfam" id="PF01068">
    <property type="entry name" value="DNA_ligase_A_M"/>
    <property type="match status" value="1"/>
</dbReference>
<dbReference type="InterPro" id="IPR012309">
    <property type="entry name" value="DNA_ligase_ATP-dep_C"/>
</dbReference>
<dbReference type="InterPro" id="IPR016059">
    <property type="entry name" value="DNA_ligase_ATP-dep_CS"/>
</dbReference>
<dbReference type="GO" id="GO:0003677">
    <property type="term" value="F:DNA binding"/>
    <property type="evidence" value="ECO:0007669"/>
    <property type="project" value="InterPro"/>
</dbReference>
<evidence type="ECO:0000256" key="4">
    <source>
        <dbReference type="ARBA" id="ARBA00022705"/>
    </source>
</evidence>
<name>A0A0K0XUM9_9GAMM</name>
<dbReference type="KEGG" id="wma:WM2015_1011"/>
<dbReference type="PANTHER" id="PTHR45674:SF13">
    <property type="entry name" value="DNA LIGASE-RELATED"/>
    <property type="match status" value="1"/>
</dbReference>
<dbReference type="AlphaFoldDB" id="A0A0K0XUM9"/>
<accession>A0A0K0XUM9</accession>
<dbReference type="SUPFAM" id="SSF56091">
    <property type="entry name" value="DNA ligase/mRNA capping enzyme, catalytic domain"/>
    <property type="match status" value="1"/>
</dbReference>
<dbReference type="CDD" id="cd07972">
    <property type="entry name" value="OBF_DNA_ligase_Arch_LigB"/>
    <property type="match status" value="1"/>
</dbReference>
<evidence type="ECO:0000256" key="5">
    <source>
        <dbReference type="ARBA" id="ARBA00022723"/>
    </source>
</evidence>
<dbReference type="SUPFAM" id="SSF117018">
    <property type="entry name" value="ATP-dependent DNA ligase DNA-binding domain"/>
    <property type="match status" value="1"/>
</dbReference>
<comment type="catalytic activity">
    <reaction evidence="13">
        <text>ATP + (deoxyribonucleotide)n-3'-hydroxyl + 5'-phospho-(deoxyribonucleotide)m = (deoxyribonucleotide)n+m + AMP + diphosphate.</text>
        <dbReference type="EC" id="6.5.1.1"/>
    </reaction>
</comment>
<dbReference type="InterPro" id="IPR012340">
    <property type="entry name" value="NA-bd_OB-fold"/>
</dbReference>
<dbReference type="EMBL" id="CP012154">
    <property type="protein sequence ID" value="AKS41388.1"/>
    <property type="molecule type" value="Genomic_DNA"/>
</dbReference>
<dbReference type="GO" id="GO:0046872">
    <property type="term" value="F:metal ion binding"/>
    <property type="evidence" value="ECO:0007669"/>
    <property type="project" value="UniProtKB-KW"/>
</dbReference>
<keyword evidence="10" id="KW-0233">DNA recombination</keyword>
<evidence type="ECO:0000256" key="6">
    <source>
        <dbReference type="ARBA" id="ARBA00022741"/>
    </source>
</evidence>
<proteinExistence type="predicted"/>
<evidence type="ECO:0000256" key="1">
    <source>
        <dbReference type="ARBA" id="ARBA00012727"/>
    </source>
</evidence>
<evidence type="ECO:0000256" key="11">
    <source>
        <dbReference type="ARBA" id="ARBA00023204"/>
    </source>
</evidence>
<dbReference type="STRING" id="1579979.WM2015_1011"/>
<keyword evidence="11" id="KW-0234">DNA repair</keyword>
<dbReference type="InterPro" id="IPR026333">
    <property type="entry name" value="ATP_dep_DNA_lig_pp_1105_fam"/>
</dbReference>
<keyword evidence="7" id="KW-0227">DNA damage</keyword>
<dbReference type="PROSITE" id="PS00697">
    <property type="entry name" value="DNA_LIGASE_A1"/>
    <property type="match status" value="1"/>
</dbReference>
<dbReference type="InterPro" id="IPR050191">
    <property type="entry name" value="ATP-dep_DNA_ligase"/>
</dbReference>
<keyword evidence="6" id="KW-0547">Nucleotide-binding</keyword>
<evidence type="ECO:0000256" key="13">
    <source>
        <dbReference type="ARBA" id="ARBA00034003"/>
    </source>
</evidence>
<protein>
    <recommendedName>
        <fullName evidence="1">DNA ligase (ATP)</fullName>
        <ecNumber evidence="1">6.5.1.1</ecNumber>
    </recommendedName>
</protein>
<keyword evidence="4" id="KW-0235">DNA replication</keyword>
<dbReference type="RefSeq" id="WP_049725029.1">
    <property type="nucleotide sequence ID" value="NZ_CP012154.1"/>
</dbReference>
<dbReference type="PANTHER" id="PTHR45674">
    <property type="entry name" value="DNA LIGASE 1/3 FAMILY MEMBER"/>
    <property type="match status" value="1"/>
</dbReference>
<evidence type="ECO:0000256" key="12">
    <source>
        <dbReference type="ARBA" id="ARBA00023306"/>
    </source>
</evidence>
<reference evidence="14 15" key="1">
    <citation type="submission" date="2015-07" db="EMBL/GenBank/DDBJ databases">
        <authorList>
            <person name="Noorani M."/>
        </authorList>
    </citation>
    <scope>NUCLEOTIDE SEQUENCE [LARGE SCALE GENOMIC DNA]</scope>
    <source>
        <strain evidence="14 15">KCTC 42284</strain>
    </source>
</reference>
<dbReference type="Gene3D" id="1.10.3260.10">
    <property type="entry name" value="DNA ligase, ATP-dependent, N-terminal domain"/>
    <property type="match status" value="1"/>
</dbReference>
<dbReference type="CDD" id="cd07897">
    <property type="entry name" value="Adenylation_DNA_ligase_Bac1"/>
    <property type="match status" value="1"/>
</dbReference>
<dbReference type="SUPFAM" id="SSF50249">
    <property type="entry name" value="Nucleic acid-binding proteins"/>
    <property type="match status" value="1"/>
</dbReference>
<dbReference type="PATRIC" id="fig|1579979.3.peg.1034"/>
<dbReference type="Gene3D" id="2.40.50.140">
    <property type="entry name" value="Nucleic acid-binding proteins"/>
    <property type="match status" value="1"/>
</dbReference>
<dbReference type="Proteomes" id="UP000066624">
    <property type="component" value="Chromosome"/>
</dbReference>
<dbReference type="NCBIfam" id="NF006701">
    <property type="entry name" value="PRK09247.1"/>
    <property type="match status" value="1"/>
</dbReference>
<keyword evidence="3" id="KW-0132">Cell division</keyword>